<name>A0A5N5T932_9CRUS</name>
<dbReference type="AlphaFoldDB" id="A0A5N5T932"/>
<gene>
    <name evidence="2" type="ORF">Anas_06488</name>
</gene>
<dbReference type="EMBL" id="SEYY01005840">
    <property type="protein sequence ID" value="KAB7503116.1"/>
    <property type="molecule type" value="Genomic_DNA"/>
</dbReference>
<evidence type="ECO:0000256" key="1">
    <source>
        <dbReference type="SAM" id="Coils"/>
    </source>
</evidence>
<comment type="caution">
    <text evidence="2">The sequence shown here is derived from an EMBL/GenBank/DDBJ whole genome shotgun (WGS) entry which is preliminary data.</text>
</comment>
<keyword evidence="1" id="KW-0175">Coiled coil</keyword>
<accession>A0A5N5T932</accession>
<dbReference type="OrthoDB" id="7549446at2759"/>
<organism evidence="2 3">
    <name type="scientific">Armadillidium nasatum</name>
    <dbReference type="NCBI Taxonomy" id="96803"/>
    <lineage>
        <taxon>Eukaryota</taxon>
        <taxon>Metazoa</taxon>
        <taxon>Ecdysozoa</taxon>
        <taxon>Arthropoda</taxon>
        <taxon>Crustacea</taxon>
        <taxon>Multicrustacea</taxon>
        <taxon>Malacostraca</taxon>
        <taxon>Eumalacostraca</taxon>
        <taxon>Peracarida</taxon>
        <taxon>Isopoda</taxon>
        <taxon>Oniscidea</taxon>
        <taxon>Crinocheta</taxon>
        <taxon>Armadillidiidae</taxon>
        <taxon>Armadillidium</taxon>
    </lineage>
</organism>
<dbReference type="Proteomes" id="UP000326759">
    <property type="component" value="Unassembled WGS sequence"/>
</dbReference>
<feature type="coiled-coil region" evidence="1">
    <location>
        <begin position="9"/>
        <end position="43"/>
    </location>
</feature>
<reference evidence="2 3" key="1">
    <citation type="journal article" date="2019" name="PLoS Biol.">
        <title>Sex chromosomes control vertical transmission of feminizing Wolbachia symbionts in an isopod.</title>
        <authorList>
            <person name="Becking T."/>
            <person name="Chebbi M.A."/>
            <person name="Giraud I."/>
            <person name="Moumen B."/>
            <person name="Laverre T."/>
            <person name="Caubet Y."/>
            <person name="Peccoud J."/>
            <person name="Gilbert C."/>
            <person name="Cordaux R."/>
        </authorList>
    </citation>
    <scope>NUCLEOTIDE SEQUENCE [LARGE SCALE GENOMIC DNA]</scope>
    <source>
        <strain evidence="2">ANa2</strain>
        <tissue evidence="2">Whole body excluding digestive tract and cuticle</tissue>
    </source>
</reference>
<keyword evidence="3" id="KW-1185">Reference proteome</keyword>
<evidence type="ECO:0000313" key="3">
    <source>
        <dbReference type="Proteomes" id="UP000326759"/>
    </source>
</evidence>
<proteinExistence type="predicted"/>
<protein>
    <submittedName>
        <fullName evidence="2">Uncharacterized protein</fullName>
    </submittedName>
</protein>
<sequence>MKITNQKKIKTLQNKTEVLKSKNASLENDYDTLKKKLNRDRINSGIVENS</sequence>
<evidence type="ECO:0000313" key="2">
    <source>
        <dbReference type="EMBL" id="KAB7503116.1"/>
    </source>
</evidence>